<comment type="caution">
    <text evidence="3">The sequence shown here is derived from an EMBL/GenBank/DDBJ whole genome shotgun (WGS) entry which is preliminary data.</text>
</comment>
<dbReference type="SUPFAM" id="SSF50156">
    <property type="entry name" value="PDZ domain-like"/>
    <property type="match status" value="1"/>
</dbReference>
<feature type="signal peptide" evidence="1">
    <location>
        <begin position="1"/>
        <end position="28"/>
    </location>
</feature>
<dbReference type="SMART" id="SM00228">
    <property type="entry name" value="PDZ"/>
    <property type="match status" value="1"/>
</dbReference>
<dbReference type="EMBL" id="JBHTKN010000001">
    <property type="protein sequence ID" value="MFD1041343.1"/>
    <property type="molecule type" value="Genomic_DNA"/>
</dbReference>
<dbReference type="Pfam" id="PF17820">
    <property type="entry name" value="PDZ_6"/>
    <property type="match status" value="1"/>
</dbReference>
<protein>
    <submittedName>
        <fullName evidence="3">PDZ domain-containing protein</fullName>
    </submittedName>
</protein>
<dbReference type="PROSITE" id="PS50106">
    <property type="entry name" value="PDZ"/>
    <property type="match status" value="1"/>
</dbReference>
<sequence>MRWRAGLPRACLLALLCGCGTIAGQAMAQTARQATAAAFDLGAVIDVRRSDPAGLRVLAVTPGAAAERAGLRAGDRLQSINGQALAGVARPAEALSRALAAGNGGLDVELVRGGQPIRITGTADPRRAPAGTRCGKVVGTIEGLPASSDVRALDITQIEGRSVPLPGGQRHAVPAGTRAIITRERVPQPATRPLSSYQSKAFVLDVEPDTIYYVGAKPVAGAGWVPFVWQSLKEACP</sequence>
<dbReference type="Proteomes" id="UP001597033">
    <property type="component" value="Unassembled WGS sequence"/>
</dbReference>
<evidence type="ECO:0000313" key="3">
    <source>
        <dbReference type="EMBL" id="MFD1041343.1"/>
    </source>
</evidence>
<accession>A0ABW3LT85</accession>
<feature type="chain" id="PRO_5045615115" evidence="1">
    <location>
        <begin position="29"/>
        <end position="237"/>
    </location>
</feature>
<dbReference type="InterPro" id="IPR041489">
    <property type="entry name" value="PDZ_6"/>
</dbReference>
<evidence type="ECO:0000313" key="4">
    <source>
        <dbReference type="Proteomes" id="UP001597033"/>
    </source>
</evidence>
<evidence type="ECO:0000256" key="1">
    <source>
        <dbReference type="SAM" id="SignalP"/>
    </source>
</evidence>
<gene>
    <name evidence="3" type="ORF">ACFQ2N_03140</name>
</gene>
<organism evidence="3 4">
    <name type="scientific">Pseudoxanthomonas kaohsiungensis</name>
    <dbReference type="NCBI Taxonomy" id="283923"/>
    <lineage>
        <taxon>Bacteria</taxon>
        <taxon>Pseudomonadati</taxon>
        <taxon>Pseudomonadota</taxon>
        <taxon>Gammaproteobacteria</taxon>
        <taxon>Lysobacterales</taxon>
        <taxon>Lysobacteraceae</taxon>
        <taxon>Pseudoxanthomonas</taxon>
    </lineage>
</organism>
<dbReference type="RefSeq" id="WP_162377588.1">
    <property type="nucleotide sequence ID" value="NZ_JBHTKN010000001.1"/>
</dbReference>
<dbReference type="InterPro" id="IPR001478">
    <property type="entry name" value="PDZ"/>
</dbReference>
<dbReference type="Gene3D" id="2.30.42.10">
    <property type="match status" value="1"/>
</dbReference>
<name>A0ABW3LT85_9GAMM</name>
<proteinExistence type="predicted"/>
<dbReference type="InterPro" id="IPR036034">
    <property type="entry name" value="PDZ_sf"/>
</dbReference>
<evidence type="ECO:0000259" key="2">
    <source>
        <dbReference type="PROSITE" id="PS50106"/>
    </source>
</evidence>
<feature type="domain" description="PDZ" evidence="2">
    <location>
        <begin position="27"/>
        <end position="88"/>
    </location>
</feature>
<keyword evidence="4" id="KW-1185">Reference proteome</keyword>
<reference evidence="4" key="1">
    <citation type="journal article" date="2019" name="Int. J. Syst. Evol. Microbiol.">
        <title>The Global Catalogue of Microorganisms (GCM) 10K type strain sequencing project: providing services to taxonomists for standard genome sequencing and annotation.</title>
        <authorList>
            <consortium name="The Broad Institute Genomics Platform"/>
            <consortium name="The Broad Institute Genome Sequencing Center for Infectious Disease"/>
            <person name="Wu L."/>
            <person name="Ma J."/>
        </authorList>
    </citation>
    <scope>NUCLEOTIDE SEQUENCE [LARGE SCALE GENOMIC DNA]</scope>
    <source>
        <strain evidence="4">CCUG 55854</strain>
    </source>
</reference>
<keyword evidence="1" id="KW-0732">Signal</keyword>